<feature type="domain" description="Protein export membrane protein SecD/SecF C-terminal" evidence="11">
    <location>
        <begin position="808"/>
        <end position="993"/>
    </location>
</feature>
<dbReference type="PRINTS" id="PR01755">
    <property type="entry name" value="SECFTRNLCASE"/>
</dbReference>
<keyword evidence="15" id="KW-1185">Reference proteome</keyword>
<dbReference type="InterPro" id="IPR005791">
    <property type="entry name" value="SecD"/>
</dbReference>
<protein>
    <recommendedName>
        <fullName evidence="9 10">Multifunctional fusion protein</fullName>
    </recommendedName>
    <domain>
        <recommendedName>
            <fullName evidence="9">Protein translocase subunit SecD</fullName>
        </recommendedName>
    </domain>
    <domain>
        <recommendedName>
            <fullName evidence="10">Protein-export membrane protein SecF</fullName>
        </recommendedName>
    </domain>
</protein>
<feature type="transmembrane region" description="Helical" evidence="9">
    <location>
        <begin position="941"/>
        <end position="959"/>
    </location>
</feature>
<feature type="transmembrane region" description="Helical" evidence="9">
    <location>
        <begin position="517"/>
        <end position="539"/>
    </location>
</feature>
<comment type="subunit">
    <text evidence="9">Forms a complex with SecF. Part of the essential Sec protein translocation apparatus which comprises SecA, SecYEG and auxiliary proteins SecDF. Other proteins may also be involved.</text>
</comment>
<dbReference type="NCBIfam" id="NF009585">
    <property type="entry name" value="PRK13024.1-5"/>
    <property type="match status" value="1"/>
</dbReference>
<proteinExistence type="inferred from homology"/>
<dbReference type="HAMAP" id="MF_01464_B">
    <property type="entry name" value="SecF_B"/>
    <property type="match status" value="1"/>
</dbReference>
<comment type="caution">
    <text evidence="9">Lacks conserved residue(s) required for the propagation of feature annotation.</text>
</comment>
<dbReference type="NCBIfam" id="TIGR01129">
    <property type="entry name" value="secD"/>
    <property type="match status" value="1"/>
</dbReference>
<organism evidence="14 15">
    <name type="scientific">Mucilaginibacter aquariorum</name>
    <dbReference type="NCBI Taxonomy" id="2967225"/>
    <lineage>
        <taxon>Bacteria</taxon>
        <taxon>Pseudomonadati</taxon>
        <taxon>Bacteroidota</taxon>
        <taxon>Sphingobacteriia</taxon>
        <taxon>Sphingobacteriales</taxon>
        <taxon>Sphingobacteriaceae</taxon>
        <taxon>Mucilaginibacter</taxon>
    </lineage>
</organism>
<feature type="transmembrane region" description="Helical" evidence="9">
    <location>
        <begin position="965"/>
        <end position="989"/>
    </location>
</feature>
<comment type="caution">
    <text evidence="14">The sequence shown here is derived from an EMBL/GenBank/DDBJ whole genome shotgun (WGS) entry which is preliminary data.</text>
</comment>
<keyword evidence="6 9" id="KW-1133">Transmembrane helix</keyword>
<dbReference type="Pfam" id="PF07549">
    <property type="entry name" value="Sec_GG"/>
    <property type="match status" value="2"/>
</dbReference>
<comment type="subunit">
    <text evidence="10">Forms a complex with SecD. Part of the essential Sec protein translocation apparatus which comprises SecA, SecYEG and auxiliary proteins SecDF. Other proteins may also be involved.</text>
</comment>
<dbReference type="InterPro" id="IPR048631">
    <property type="entry name" value="SecD_1st"/>
</dbReference>
<feature type="domain" description="Protein translocase subunit SecDF P1" evidence="12">
    <location>
        <begin position="177"/>
        <end position="234"/>
    </location>
</feature>
<dbReference type="HAMAP" id="MF_01463_B">
    <property type="entry name" value="SecD_B"/>
    <property type="match status" value="1"/>
</dbReference>
<feature type="domain" description="Protein export membrane protein SecD/SecF C-terminal" evidence="11">
    <location>
        <begin position="503"/>
        <end position="672"/>
    </location>
</feature>
<keyword evidence="7 9" id="KW-0811">Translocation</keyword>
<keyword evidence="5 9" id="KW-0653">Protein transport</keyword>
<keyword evidence="2 9" id="KW-0813">Transport</keyword>
<evidence type="ECO:0000259" key="13">
    <source>
        <dbReference type="Pfam" id="PF22599"/>
    </source>
</evidence>
<dbReference type="SUPFAM" id="SSF82866">
    <property type="entry name" value="Multidrug efflux transporter AcrB transmembrane domain"/>
    <property type="match status" value="2"/>
</dbReference>
<evidence type="ECO:0000256" key="7">
    <source>
        <dbReference type="ARBA" id="ARBA00023010"/>
    </source>
</evidence>
<evidence type="ECO:0000256" key="9">
    <source>
        <dbReference type="HAMAP-Rule" id="MF_01463"/>
    </source>
</evidence>
<reference evidence="14 15" key="1">
    <citation type="submission" date="2022-07" db="EMBL/GenBank/DDBJ databases">
        <title>Mucilaginibacter sp. JC4.</title>
        <authorList>
            <person name="Le V."/>
            <person name="Ko S.-R."/>
            <person name="Ahn C.-Y."/>
            <person name="Oh H.-M."/>
        </authorList>
    </citation>
    <scope>NUCLEOTIDE SEQUENCE [LARGE SCALE GENOMIC DNA]</scope>
    <source>
        <strain evidence="14 15">JC4</strain>
    </source>
</reference>
<dbReference type="RefSeq" id="WP_256538204.1">
    <property type="nucleotide sequence ID" value="NZ_JANHOH010000001.1"/>
</dbReference>
<dbReference type="Gene3D" id="3.30.1360.200">
    <property type="match status" value="1"/>
</dbReference>
<dbReference type="EMBL" id="JANHOH010000001">
    <property type="protein sequence ID" value="MCQ6958020.1"/>
    <property type="molecule type" value="Genomic_DNA"/>
</dbReference>
<evidence type="ECO:0000313" key="14">
    <source>
        <dbReference type="EMBL" id="MCQ6958020.1"/>
    </source>
</evidence>
<evidence type="ECO:0000256" key="6">
    <source>
        <dbReference type="ARBA" id="ARBA00022989"/>
    </source>
</evidence>
<evidence type="ECO:0000256" key="2">
    <source>
        <dbReference type="ARBA" id="ARBA00022448"/>
    </source>
</evidence>
<dbReference type="NCBIfam" id="TIGR00966">
    <property type="entry name" value="transloc_SecF"/>
    <property type="match status" value="1"/>
</dbReference>
<name>A0ABT1T090_9SPHI</name>
<keyword evidence="3 9" id="KW-1003">Cell membrane</keyword>
<comment type="function">
    <text evidence="9">Part of the Sec protein translocase complex. Interacts with the SecYEG preprotein conducting channel. SecDF uses the proton motive force (PMF) to complete protein translocation after the ATP-dependent function of SecA.</text>
</comment>
<evidence type="ECO:0000256" key="10">
    <source>
        <dbReference type="HAMAP-Rule" id="MF_01464"/>
    </source>
</evidence>
<dbReference type="Gene3D" id="3.30.70.3220">
    <property type="match status" value="1"/>
</dbReference>
<feature type="transmembrane region" description="Helical" evidence="9">
    <location>
        <begin position="828"/>
        <end position="846"/>
    </location>
</feature>
<dbReference type="NCBIfam" id="TIGR00916">
    <property type="entry name" value="2A0604s01"/>
    <property type="match status" value="1"/>
</dbReference>
<dbReference type="PANTHER" id="PTHR30081">
    <property type="entry name" value="PROTEIN-EXPORT MEMBRANE PROTEIN SEC"/>
    <property type="match status" value="1"/>
</dbReference>
<dbReference type="Pfam" id="PF22599">
    <property type="entry name" value="SecDF_P1_head"/>
    <property type="match status" value="1"/>
</dbReference>
<dbReference type="Gene3D" id="1.20.1640.10">
    <property type="entry name" value="Multidrug efflux transporter AcrB transmembrane domain"/>
    <property type="match status" value="2"/>
</dbReference>
<comment type="similarity">
    <text evidence="9">Belongs to the SecD/SecF family. SecD subfamily.</text>
</comment>
<dbReference type="InterPro" id="IPR054384">
    <property type="entry name" value="SecDF_P1_head"/>
</dbReference>
<gene>
    <name evidence="14" type="primary">secDF</name>
    <name evidence="9" type="synonym">secD</name>
    <name evidence="10" type="synonym">secF</name>
    <name evidence="14" type="ORF">NPE20_08625</name>
</gene>
<feature type="domain" description="SecDF P1 head subdomain" evidence="13">
    <location>
        <begin position="397"/>
        <end position="498"/>
    </location>
</feature>
<dbReference type="InterPro" id="IPR055344">
    <property type="entry name" value="SecD_SecF_C_bact"/>
</dbReference>
<dbReference type="InterPro" id="IPR022646">
    <property type="entry name" value="SecD/SecF_CS"/>
</dbReference>
<dbReference type="Pfam" id="PF21760">
    <property type="entry name" value="SecD_1st"/>
    <property type="match status" value="1"/>
</dbReference>
<feature type="transmembrane region" description="Helical" evidence="9">
    <location>
        <begin position="616"/>
        <end position="638"/>
    </location>
</feature>
<comment type="subcellular location">
    <subcellularLocation>
        <location evidence="1 9">Cell membrane</location>
        <topology evidence="1 9">Multi-pass membrane protein</topology>
    </subcellularLocation>
</comment>
<evidence type="ECO:0000259" key="12">
    <source>
        <dbReference type="Pfam" id="PF21760"/>
    </source>
</evidence>
<evidence type="ECO:0000256" key="4">
    <source>
        <dbReference type="ARBA" id="ARBA00022692"/>
    </source>
</evidence>
<sequence length="997" mass="108575">MQGKGVIKFFAILLAVVCLYQFSFTWVAHKVESDAKAYSKGDPEKEKAYLDSVSTLPVYPVLNHTYQYCLERELALGLDLKGGMNVTMQVSLRELVQSLSNNNADVAFNQALTNAQARSVTEQKDYITLFVDEYEKLAPNAKLAAIFANSNNQDKLKFNSSNSDVETYLKDQANTAVQQSYTVLHTRIDQFGVTQPNIQLQKTTNRILIELPGVKEPERVRKLLSGTAKLEFYQTYDNTEVYGLLNNINGLLAAKNKTATPKKDTVKTDTAKSALASATAKDTSAAAKQANSLLNKLKNTTNKDSASLNKTQLAANPLFAVLSPVTYQDQSGQQQLSPGPIVGYSAQKDTAKVNNYLRNADIKSVVPQNMKFLWSVKPIKNTKVFELYAIKLSGAENGPVLSGDVINDARSDVDQLKGGYEVTMYMNSQGAAKWKTVTAEASAGANKRAIAIVLDDNVYSAPNVQNEISGGVSSISGGNFTLEDTKDLANILKAGRLLAPVRIIGEAVVGPSLGQEAISAGLLSCILGLVVILIFMIAYYKRAGTVAVIAVLINVFFLMGVLVSLRAVLTLPGIAGIILILGVAVDANVLVYERVREELALGKSIRIAVADGFKHALPSILDANISTFLTGVILFLFGSGPIQGFATTLMIGIVTTLFCSLLISRLIFEFMLEKGWDITFSRPWSSHTFKNANYAFVKNRFKFYAFSGIFIAAGLVSMITRGFNYGVDFGGGHTYIVKFTSPVTTGQIHDAIDATLGRGTEVKTYGTDNKMSINTNYLINDNSADADSKVQAALIKALATNPATKIEAKQIEAHQKVEATIANEVKASAKWTIILAIVVISAYILIRFRKWQFSLGAMIATAHDSLLVLSFFSLFKDILPFSLDIDQAFIAALLTVIGYSINDTVVVFDRIREFLELHHAKTDDPKEVINHAINNTLSRTIITAFTVVLILVILFIFGGDVIRGFSFALLIGVIFGTYSSICVATPVIIDFGKKDLR</sequence>
<comment type="similarity">
    <text evidence="10">Belongs to the SecD/SecF family. SecF subfamily.</text>
</comment>
<evidence type="ECO:0000259" key="11">
    <source>
        <dbReference type="Pfam" id="PF02355"/>
    </source>
</evidence>
<evidence type="ECO:0000313" key="15">
    <source>
        <dbReference type="Proteomes" id="UP001204376"/>
    </source>
</evidence>
<dbReference type="InterPro" id="IPR005665">
    <property type="entry name" value="SecF_bac"/>
</dbReference>
<feature type="transmembrane region" description="Helical" evidence="9">
    <location>
        <begin position="574"/>
        <end position="595"/>
    </location>
</feature>
<dbReference type="Pfam" id="PF02355">
    <property type="entry name" value="SecD_SecF_C"/>
    <property type="match status" value="2"/>
</dbReference>
<feature type="transmembrane region" description="Helical" evidence="9">
    <location>
        <begin position="703"/>
        <end position="723"/>
    </location>
</feature>
<dbReference type="InterPro" id="IPR022645">
    <property type="entry name" value="SecD/SecF_bac"/>
</dbReference>
<feature type="transmembrane region" description="Helical" evidence="9">
    <location>
        <begin position="644"/>
        <end position="668"/>
    </location>
</feature>
<dbReference type="PANTHER" id="PTHR30081:SF1">
    <property type="entry name" value="PROTEIN TRANSLOCASE SUBUNIT SECD"/>
    <property type="match status" value="1"/>
</dbReference>
<dbReference type="InterPro" id="IPR048634">
    <property type="entry name" value="SecD_SecF_C"/>
</dbReference>
<evidence type="ECO:0000256" key="1">
    <source>
        <dbReference type="ARBA" id="ARBA00004651"/>
    </source>
</evidence>
<keyword evidence="4 9" id="KW-0812">Transmembrane</keyword>
<dbReference type="InterPro" id="IPR022813">
    <property type="entry name" value="SecD/SecF_arch_bac"/>
</dbReference>
<evidence type="ECO:0000256" key="8">
    <source>
        <dbReference type="ARBA" id="ARBA00023136"/>
    </source>
</evidence>
<accession>A0ABT1T090</accession>
<dbReference type="Proteomes" id="UP001204376">
    <property type="component" value="Unassembled WGS sequence"/>
</dbReference>
<feature type="transmembrane region" description="Helical" evidence="9">
    <location>
        <begin position="546"/>
        <end position="568"/>
    </location>
</feature>
<feature type="transmembrane region" description="Helical" evidence="9">
    <location>
        <begin position="853"/>
        <end position="875"/>
    </location>
</feature>
<keyword evidence="8 9" id="KW-0472">Membrane</keyword>
<evidence type="ECO:0000256" key="5">
    <source>
        <dbReference type="ARBA" id="ARBA00022927"/>
    </source>
</evidence>
<feature type="transmembrane region" description="Helical" evidence="9">
    <location>
        <begin position="887"/>
        <end position="908"/>
    </location>
</feature>
<evidence type="ECO:0000256" key="3">
    <source>
        <dbReference type="ARBA" id="ARBA00022475"/>
    </source>
</evidence>